<reference evidence="2" key="1">
    <citation type="submission" date="2022-12" db="EMBL/GenBank/DDBJ databases">
        <title>Draft genome assemblies for two species of Escallonia (Escalloniales).</title>
        <authorList>
            <person name="Chanderbali A."/>
            <person name="Dervinis C."/>
            <person name="Anghel I."/>
            <person name="Soltis D."/>
            <person name="Soltis P."/>
            <person name="Zapata F."/>
        </authorList>
    </citation>
    <scope>NUCLEOTIDE SEQUENCE</scope>
    <source>
        <strain evidence="2">UCBG64.0493</strain>
        <tissue evidence="2">Leaf</tissue>
    </source>
</reference>
<dbReference type="InterPro" id="IPR050796">
    <property type="entry name" value="SCF_F-box_component"/>
</dbReference>
<dbReference type="InterPro" id="IPR013187">
    <property type="entry name" value="F-box-assoc_dom_typ3"/>
</dbReference>
<dbReference type="SUPFAM" id="SSF81383">
    <property type="entry name" value="F-box domain"/>
    <property type="match status" value="1"/>
</dbReference>
<sequence length="387" mass="44646">MERLEEVHEGIQCLSVDLLSNILARLPVRLLGQLMSVSKPWLALISDPHFRKLHRYRAIKSPKLLIVKQATPTDRISSNWGPLHRSLHMYTMDVSNKDVCGTYYTKGIIGRHYNCFYMFPSTNLVCYSDYGWEYVCNLATKEVSALPRSSFRSRRGMVCGYILATNEYKIVSFFDPDMDRYHPNGGGKLVCETLTLRDGGPVPCSWRQVEDLPQLAALRCQSSAQVNGSMYMIFYRGNTILSFELENEKFKSLGYPQDGYTHHGEGCEENAILTELEGFLCLGYHWKQFSAMTIYMLMDLERKIWVKKYTIPLYEIGREIRISGLGYLPLTNENGEILIKLCGSRAVLYNIKDKSFRRVGDASIVFDNYNNAQFDLYFERFFTLGRR</sequence>
<dbReference type="PANTHER" id="PTHR31672">
    <property type="entry name" value="BNACNNG10540D PROTEIN"/>
    <property type="match status" value="1"/>
</dbReference>
<dbReference type="InterPro" id="IPR036047">
    <property type="entry name" value="F-box-like_dom_sf"/>
</dbReference>
<proteinExistence type="predicted"/>
<dbReference type="InterPro" id="IPR017451">
    <property type="entry name" value="F-box-assoc_interact_dom"/>
</dbReference>
<evidence type="ECO:0000313" key="2">
    <source>
        <dbReference type="EMBL" id="KAK3030289.1"/>
    </source>
</evidence>
<dbReference type="AlphaFoldDB" id="A0AA88WPK1"/>
<evidence type="ECO:0000259" key="1">
    <source>
        <dbReference type="SMART" id="SM00256"/>
    </source>
</evidence>
<accession>A0AA88WPK1</accession>
<dbReference type="InterPro" id="IPR001810">
    <property type="entry name" value="F-box_dom"/>
</dbReference>
<dbReference type="Proteomes" id="UP001188597">
    <property type="component" value="Unassembled WGS sequence"/>
</dbReference>
<evidence type="ECO:0000313" key="3">
    <source>
        <dbReference type="Proteomes" id="UP001188597"/>
    </source>
</evidence>
<gene>
    <name evidence="2" type="ORF">RJ639_039872</name>
</gene>
<dbReference type="NCBIfam" id="TIGR01640">
    <property type="entry name" value="F_box_assoc_1"/>
    <property type="match status" value="1"/>
</dbReference>
<name>A0AA88WPK1_9ASTE</name>
<protein>
    <recommendedName>
        <fullName evidence="1">F-box domain-containing protein</fullName>
    </recommendedName>
</protein>
<dbReference type="EMBL" id="JAVXUP010000346">
    <property type="protein sequence ID" value="KAK3030289.1"/>
    <property type="molecule type" value="Genomic_DNA"/>
</dbReference>
<dbReference type="Pfam" id="PF00646">
    <property type="entry name" value="F-box"/>
    <property type="match status" value="1"/>
</dbReference>
<feature type="domain" description="F-box" evidence="1">
    <location>
        <begin position="14"/>
        <end position="54"/>
    </location>
</feature>
<keyword evidence="3" id="KW-1185">Reference proteome</keyword>
<dbReference type="SMART" id="SM00256">
    <property type="entry name" value="FBOX"/>
    <property type="match status" value="1"/>
</dbReference>
<comment type="caution">
    <text evidence="2">The sequence shown here is derived from an EMBL/GenBank/DDBJ whole genome shotgun (WGS) entry which is preliminary data.</text>
</comment>
<dbReference type="Pfam" id="PF08268">
    <property type="entry name" value="FBA_3"/>
    <property type="match status" value="1"/>
</dbReference>
<organism evidence="2 3">
    <name type="scientific">Escallonia herrerae</name>
    <dbReference type="NCBI Taxonomy" id="1293975"/>
    <lineage>
        <taxon>Eukaryota</taxon>
        <taxon>Viridiplantae</taxon>
        <taxon>Streptophyta</taxon>
        <taxon>Embryophyta</taxon>
        <taxon>Tracheophyta</taxon>
        <taxon>Spermatophyta</taxon>
        <taxon>Magnoliopsida</taxon>
        <taxon>eudicotyledons</taxon>
        <taxon>Gunneridae</taxon>
        <taxon>Pentapetalae</taxon>
        <taxon>asterids</taxon>
        <taxon>campanulids</taxon>
        <taxon>Escalloniales</taxon>
        <taxon>Escalloniaceae</taxon>
        <taxon>Escallonia</taxon>
    </lineage>
</organism>